<dbReference type="RefSeq" id="WP_149265567.1">
    <property type="nucleotide sequence ID" value="NZ_VFJB01000003.1"/>
</dbReference>
<sequence length="340" mass="39400">MIREELEALEEKYLHSKAAKSIKSKGRKKKEEKCELRTDFQRDRDRIIHSKAFRRLKHKTQVFLSPAGDHYRTRLTHTLEVMQIAKTIAKALRLNEDLVEAIALGHDLGHTPFGHAGEQILSDIIGKPFKHYEHSITVVEKIEKDGKGLNLTYEVLDGILKHSKGKGPIFDEKKLAKTLEGQIVRIADIIAYVNHDLDDAIRAKIISENDIPKNIIKNLGASHGERIHNAVKDVVTSTIKADYEKIMMSDNMLLLIENLREFLFDKVYLCDIIKKEFDKAYKILFDLYKYYEENFDMVPKSFRSITGDKKLSIVYFIAGMTDRYALEEYKSIYIPSYWHI</sequence>
<dbReference type="NCBIfam" id="NF002327">
    <property type="entry name" value="PRK01286.1-2"/>
    <property type="match status" value="1"/>
</dbReference>
<evidence type="ECO:0000256" key="1">
    <source>
        <dbReference type="ARBA" id="ARBA00022801"/>
    </source>
</evidence>
<dbReference type="InterPro" id="IPR026875">
    <property type="entry name" value="PHydrolase_assoc_dom"/>
</dbReference>
<name>A0A5A8F4D5_9BACT</name>
<dbReference type="PROSITE" id="PS51831">
    <property type="entry name" value="HD"/>
    <property type="match status" value="1"/>
</dbReference>
<dbReference type="InterPro" id="IPR006674">
    <property type="entry name" value="HD_domain"/>
</dbReference>
<accession>A0A5A8F4D5</accession>
<dbReference type="NCBIfam" id="TIGR01353">
    <property type="entry name" value="dGTP_triPase"/>
    <property type="match status" value="1"/>
</dbReference>
<dbReference type="CDD" id="cd00077">
    <property type="entry name" value="HDc"/>
    <property type="match status" value="1"/>
</dbReference>
<dbReference type="Gene3D" id="1.10.3210.10">
    <property type="entry name" value="Hypothetical protein af1432"/>
    <property type="match status" value="1"/>
</dbReference>
<reference evidence="3 4" key="1">
    <citation type="submission" date="2019-06" db="EMBL/GenBank/DDBJ databases">
        <title>Genomic insights into carbon and energy metabolism of Deferribacter autotrophicus revealed new metabolic traits in the phylum Deferribacteres.</title>
        <authorList>
            <person name="Slobodkin A.I."/>
            <person name="Slobodkina G.B."/>
            <person name="Allioux M."/>
            <person name="Alain K."/>
            <person name="Jebbar M."/>
            <person name="Shadrin V."/>
            <person name="Kublanov I.V."/>
            <person name="Toshchakov S.V."/>
            <person name="Bonch-Osmolovskaya E.A."/>
        </authorList>
    </citation>
    <scope>NUCLEOTIDE SEQUENCE [LARGE SCALE GENOMIC DNA]</scope>
    <source>
        <strain evidence="3 4">SL50</strain>
    </source>
</reference>
<dbReference type="PANTHER" id="PTHR35795:SF1">
    <property type="entry name" value="BIS(5'-NUCLEOSYL)-TETRAPHOSPHATASE, SYMMETRICAL"/>
    <property type="match status" value="1"/>
</dbReference>
<dbReference type="PANTHER" id="PTHR35795">
    <property type="entry name" value="SLR1885 PROTEIN"/>
    <property type="match status" value="1"/>
</dbReference>
<dbReference type="AlphaFoldDB" id="A0A5A8F4D5"/>
<dbReference type="SMART" id="SM00471">
    <property type="entry name" value="HDc"/>
    <property type="match status" value="1"/>
</dbReference>
<dbReference type="EMBL" id="VFJB01000003">
    <property type="protein sequence ID" value="KAA0258807.1"/>
    <property type="molecule type" value="Genomic_DNA"/>
</dbReference>
<dbReference type="SUPFAM" id="SSF109604">
    <property type="entry name" value="HD-domain/PDEase-like"/>
    <property type="match status" value="1"/>
</dbReference>
<organism evidence="3 4">
    <name type="scientific">Deferribacter autotrophicus</name>
    <dbReference type="NCBI Taxonomy" id="500465"/>
    <lineage>
        <taxon>Bacteria</taxon>
        <taxon>Pseudomonadati</taxon>
        <taxon>Deferribacterota</taxon>
        <taxon>Deferribacteres</taxon>
        <taxon>Deferribacterales</taxon>
        <taxon>Deferribacteraceae</taxon>
        <taxon>Deferribacter</taxon>
    </lineage>
</organism>
<feature type="domain" description="HD" evidence="2">
    <location>
        <begin position="74"/>
        <end position="193"/>
    </location>
</feature>
<evidence type="ECO:0000313" key="4">
    <source>
        <dbReference type="Proteomes" id="UP000322876"/>
    </source>
</evidence>
<evidence type="ECO:0000313" key="3">
    <source>
        <dbReference type="EMBL" id="KAA0258807.1"/>
    </source>
</evidence>
<dbReference type="InterPro" id="IPR006261">
    <property type="entry name" value="dGTPase"/>
</dbReference>
<comment type="caution">
    <text evidence="3">The sequence shown here is derived from an EMBL/GenBank/DDBJ whole genome shotgun (WGS) entry which is preliminary data.</text>
</comment>
<proteinExistence type="predicted"/>
<dbReference type="Proteomes" id="UP000322876">
    <property type="component" value="Unassembled WGS sequence"/>
</dbReference>
<dbReference type="Pfam" id="PF01966">
    <property type="entry name" value="HD"/>
    <property type="match status" value="1"/>
</dbReference>
<dbReference type="GO" id="GO:0016793">
    <property type="term" value="F:triphosphoric monoester hydrolase activity"/>
    <property type="evidence" value="ECO:0007669"/>
    <property type="project" value="InterPro"/>
</dbReference>
<dbReference type="Pfam" id="PF13286">
    <property type="entry name" value="HD_assoc"/>
    <property type="match status" value="1"/>
</dbReference>
<keyword evidence="1 3" id="KW-0378">Hydrolase</keyword>
<dbReference type="OrthoDB" id="9803619at2"/>
<dbReference type="InterPro" id="IPR003607">
    <property type="entry name" value="HD/PDEase_dom"/>
</dbReference>
<keyword evidence="4" id="KW-1185">Reference proteome</keyword>
<gene>
    <name evidence="3" type="ORF">FHQ18_02335</name>
</gene>
<evidence type="ECO:0000259" key="2">
    <source>
        <dbReference type="PROSITE" id="PS51831"/>
    </source>
</evidence>
<protein>
    <submittedName>
        <fullName evidence="3">Deoxyguanosinetriphosphate triphosphohydrolase</fullName>
    </submittedName>
</protein>
<dbReference type="InterPro" id="IPR051094">
    <property type="entry name" value="Diverse_Catalytic_Enzymes"/>
</dbReference>